<dbReference type="EMBL" id="DS268121">
    <property type="protein sequence ID" value="KMU77580.1"/>
    <property type="molecule type" value="Genomic_DNA"/>
</dbReference>
<proteinExistence type="predicted"/>
<reference evidence="2" key="1">
    <citation type="journal article" date="2010" name="Genome Res.">
        <title>Population genomic sequencing of Coccidioides fungi reveals recent hybridization and transposon control.</title>
        <authorList>
            <person name="Neafsey D.E."/>
            <person name="Barker B.M."/>
            <person name="Sharpton T.J."/>
            <person name="Stajich J.E."/>
            <person name="Park D.J."/>
            <person name="Whiston E."/>
            <person name="Hung C.-Y."/>
            <person name="McMahan C."/>
            <person name="White J."/>
            <person name="Sykes S."/>
            <person name="Heiman D."/>
            <person name="Young S."/>
            <person name="Zeng Q."/>
            <person name="Abouelleil A."/>
            <person name="Aftuck L."/>
            <person name="Bessette D."/>
            <person name="Brown A."/>
            <person name="FitzGerald M."/>
            <person name="Lui A."/>
            <person name="Macdonald J.P."/>
            <person name="Priest M."/>
            <person name="Orbach M.J."/>
            <person name="Galgiani J.N."/>
            <person name="Kirkland T.N."/>
            <person name="Cole G.T."/>
            <person name="Birren B.W."/>
            <person name="Henn M.R."/>
            <person name="Taylor J.W."/>
            <person name="Rounsley S.D."/>
        </authorList>
    </citation>
    <scope>NUCLEOTIDE SEQUENCE [LARGE SCALE GENOMIC DNA]</scope>
    <source>
        <strain evidence="2">RMSCC 3703</strain>
    </source>
</reference>
<organism evidence="1 2">
    <name type="scientific">Coccidioides immitis RMSCC 3703</name>
    <dbReference type="NCBI Taxonomy" id="454286"/>
    <lineage>
        <taxon>Eukaryota</taxon>
        <taxon>Fungi</taxon>
        <taxon>Dikarya</taxon>
        <taxon>Ascomycota</taxon>
        <taxon>Pezizomycotina</taxon>
        <taxon>Eurotiomycetes</taxon>
        <taxon>Eurotiomycetidae</taxon>
        <taxon>Onygenales</taxon>
        <taxon>Onygenaceae</taxon>
        <taxon>Coccidioides</taxon>
    </lineage>
</organism>
<protein>
    <submittedName>
        <fullName evidence="1">Uncharacterized protein</fullName>
    </submittedName>
</protein>
<evidence type="ECO:0000313" key="1">
    <source>
        <dbReference type="EMBL" id="KMU77580.1"/>
    </source>
</evidence>
<dbReference type="AlphaFoldDB" id="A0A0J8QZX0"/>
<sequence length="150" mass="16928">MWETGLLPRYWLANGDVYMPFEGGRRTWTPSRDYSGSAPRSYLQPIRSSYCESKVSSPQTGERHCDSAHSALFETHRSLSQPCAIGAQPWPVAGVCRRTTQLAKPNNAQWYETSQVKLLQGSCFRARPVPPGSEDLIPIPRWQPIRSFTS</sequence>
<gene>
    <name evidence="1" type="ORF">CISG_01336</name>
</gene>
<dbReference type="Proteomes" id="UP000054559">
    <property type="component" value="Unassembled WGS sequence"/>
</dbReference>
<accession>A0A0J8QZX0</accession>
<evidence type="ECO:0000313" key="2">
    <source>
        <dbReference type="Proteomes" id="UP000054559"/>
    </source>
</evidence>
<name>A0A0J8QZX0_COCIT</name>